<sequence>MALASHFDLGGPSRVYGDAVFALQFQRFGGPEVLQVGEAAEPHPGAGEIRVRVHAGGISPVDLGLRAGTTPMSRRLALPHIPGVDAAGVVDEVGPDVTGVAIGDEVFGIVNVARLGGAHAEFAVLQFWAPKPALMPWTEAGAAASSVETATRALDLLDLRDGMTIVIDGAAGGVGSVAVQLAAARGAHVIGTARAGNHEFVTGLGARPTTYGPGLGGRISGTKVDRALDVAGGGGLADLIDITGDPGHVVTLADFTAAQHGARITTGRLGGEPDGSHGLVVAADLFAEGRFRMPIEAVFPLADGAAAHAAAGQGSRQGKIVLAS</sequence>
<evidence type="ECO:0000259" key="2">
    <source>
        <dbReference type="SMART" id="SM00829"/>
    </source>
</evidence>
<evidence type="ECO:0000313" key="4">
    <source>
        <dbReference type="Proteomes" id="UP000256913"/>
    </source>
</evidence>
<dbReference type="GO" id="GO:0016491">
    <property type="term" value="F:oxidoreductase activity"/>
    <property type="evidence" value="ECO:0007669"/>
    <property type="project" value="InterPro"/>
</dbReference>
<dbReference type="EMBL" id="QUMQ01000001">
    <property type="protein sequence ID" value="REF94781.1"/>
    <property type="molecule type" value="Genomic_DNA"/>
</dbReference>
<gene>
    <name evidence="3" type="ORF">DFJ67_0725</name>
</gene>
<dbReference type="CDD" id="cd05289">
    <property type="entry name" value="MDR_like_2"/>
    <property type="match status" value="1"/>
</dbReference>
<dbReference type="SUPFAM" id="SSF51735">
    <property type="entry name" value="NAD(P)-binding Rossmann-fold domains"/>
    <property type="match status" value="1"/>
</dbReference>
<dbReference type="SUPFAM" id="SSF50129">
    <property type="entry name" value="GroES-like"/>
    <property type="match status" value="1"/>
</dbReference>
<dbReference type="InterPro" id="IPR020843">
    <property type="entry name" value="ER"/>
</dbReference>
<dbReference type="PANTHER" id="PTHR44154:SF1">
    <property type="entry name" value="QUINONE OXIDOREDUCTASE"/>
    <property type="match status" value="1"/>
</dbReference>
<dbReference type="InterPro" id="IPR013154">
    <property type="entry name" value="ADH-like_N"/>
</dbReference>
<dbReference type="AlphaFoldDB" id="A0A3D9ZBT5"/>
<name>A0A3D9ZBT5_9ACTN</name>
<organism evidence="3 4">
    <name type="scientific">Asanoa ferruginea</name>
    <dbReference type="NCBI Taxonomy" id="53367"/>
    <lineage>
        <taxon>Bacteria</taxon>
        <taxon>Bacillati</taxon>
        <taxon>Actinomycetota</taxon>
        <taxon>Actinomycetes</taxon>
        <taxon>Micromonosporales</taxon>
        <taxon>Micromonosporaceae</taxon>
        <taxon>Asanoa</taxon>
    </lineage>
</organism>
<dbReference type="Proteomes" id="UP000256913">
    <property type="component" value="Unassembled WGS sequence"/>
</dbReference>
<dbReference type="SMART" id="SM00829">
    <property type="entry name" value="PKS_ER"/>
    <property type="match status" value="1"/>
</dbReference>
<keyword evidence="1" id="KW-0521">NADP</keyword>
<dbReference type="PANTHER" id="PTHR44154">
    <property type="entry name" value="QUINONE OXIDOREDUCTASE"/>
    <property type="match status" value="1"/>
</dbReference>
<accession>A0A3D9ZBT5</accession>
<evidence type="ECO:0000256" key="1">
    <source>
        <dbReference type="ARBA" id="ARBA00022857"/>
    </source>
</evidence>
<protein>
    <submittedName>
        <fullName evidence="3">NADPH:quinone reductase-like Zn-dependent oxidoreductase</fullName>
    </submittedName>
</protein>
<reference evidence="3 4" key="1">
    <citation type="submission" date="2018-08" db="EMBL/GenBank/DDBJ databases">
        <title>Sequencing the genomes of 1000 actinobacteria strains.</title>
        <authorList>
            <person name="Klenk H.-P."/>
        </authorList>
    </citation>
    <scope>NUCLEOTIDE SEQUENCE [LARGE SCALE GENOMIC DNA]</scope>
    <source>
        <strain evidence="3 4">DSM 44099</strain>
    </source>
</reference>
<dbReference type="InterPro" id="IPR011032">
    <property type="entry name" value="GroES-like_sf"/>
</dbReference>
<dbReference type="Gene3D" id="3.90.180.10">
    <property type="entry name" value="Medium-chain alcohol dehydrogenases, catalytic domain"/>
    <property type="match status" value="1"/>
</dbReference>
<feature type="domain" description="Enoyl reductase (ER)" evidence="2">
    <location>
        <begin position="29"/>
        <end position="322"/>
    </location>
</feature>
<evidence type="ECO:0000313" key="3">
    <source>
        <dbReference type="EMBL" id="REF94781.1"/>
    </source>
</evidence>
<dbReference type="InterPro" id="IPR036291">
    <property type="entry name" value="NAD(P)-bd_dom_sf"/>
</dbReference>
<dbReference type="InterPro" id="IPR051603">
    <property type="entry name" value="Zinc-ADH_QOR/CCCR"/>
</dbReference>
<dbReference type="Pfam" id="PF08240">
    <property type="entry name" value="ADH_N"/>
    <property type="match status" value="1"/>
</dbReference>
<proteinExistence type="predicted"/>
<dbReference type="Gene3D" id="3.40.50.720">
    <property type="entry name" value="NAD(P)-binding Rossmann-like Domain"/>
    <property type="match status" value="1"/>
</dbReference>
<keyword evidence="4" id="KW-1185">Reference proteome</keyword>
<comment type="caution">
    <text evidence="3">The sequence shown here is derived from an EMBL/GenBank/DDBJ whole genome shotgun (WGS) entry which is preliminary data.</text>
</comment>
<dbReference type="Pfam" id="PF13602">
    <property type="entry name" value="ADH_zinc_N_2"/>
    <property type="match status" value="1"/>
</dbReference>